<evidence type="ECO:0000313" key="2">
    <source>
        <dbReference type="EMBL" id="JAS30829.1"/>
    </source>
</evidence>
<name>A0A1B6D5E1_9HEMI</name>
<sequence>MDLFEEVNEYVLYLKRKMLIYVAIIFIRLSSSEKKPMTDYIIECQMSFLQNHKNVSFVLKQKLLTFLQQNLFFKLQFNSNANKLLLTYSEEIKHQGNDLFNFNVLTRPFVKNGPKQIDLEDKNKGYKQIEHKIKNSTVVNIRFIQSLLTLKSLLDKKPETHLSKLHSLKKCTKTLNNSSEKNLYENLAKCKNKDSGISLDCSENEWHDVISSNVTQFILQTSDTDCLLLESARNVITFIKYEVQQDALNHFYSWSGSLIENAFSTLMALSESHKYYFDIICKFICSTVHEIWENEKLGDHEQMECQIHILSEFIKNEEMCIELLKFILGKLNCGKIKTKTKIHWAEKLNFLLMFCGKVLDIYVILRLKTKPKCKDIKNHDLLTLWKQEYTNSECCNGYETMDETLITNMAYMLESLIISYSNELPILSIPISKCLNYIRIINF</sequence>
<gene>
    <name evidence="2" type="ORF">g.9948</name>
    <name evidence="1" type="ORF">g.9952</name>
</gene>
<protein>
    <submittedName>
        <fullName evidence="1">Uncharacterized protein</fullName>
    </submittedName>
</protein>
<dbReference type="EMBL" id="GEDC01016389">
    <property type="protein sequence ID" value="JAS20909.1"/>
    <property type="molecule type" value="Transcribed_RNA"/>
</dbReference>
<accession>A0A1B6D5E1</accession>
<proteinExistence type="predicted"/>
<dbReference type="AlphaFoldDB" id="A0A1B6D5E1"/>
<evidence type="ECO:0000313" key="1">
    <source>
        <dbReference type="EMBL" id="JAS20909.1"/>
    </source>
</evidence>
<reference evidence="1" key="1">
    <citation type="submission" date="2015-12" db="EMBL/GenBank/DDBJ databases">
        <title>De novo transcriptome assembly of four potential Pierce s Disease insect vectors from Arizona vineyards.</title>
        <authorList>
            <person name="Tassone E.E."/>
        </authorList>
    </citation>
    <scope>NUCLEOTIDE SEQUENCE</scope>
</reference>
<dbReference type="EMBL" id="GEDC01006469">
    <property type="protein sequence ID" value="JAS30829.1"/>
    <property type="molecule type" value="Transcribed_RNA"/>
</dbReference>
<organism evidence="1">
    <name type="scientific">Clastoptera arizonana</name>
    <name type="common">Arizona spittle bug</name>
    <dbReference type="NCBI Taxonomy" id="38151"/>
    <lineage>
        <taxon>Eukaryota</taxon>
        <taxon>Metazoa</taxon>
        <taxon>Ecdysozoa</taxon>
        <taxon>Arthropoda</taxon>
        <taxon>Hexapoda</taxon>
        <taxon>Insecta</taxon>
        <taxon>Pterygota</taxon>
        <taxon>Neoptera</taxon>
        <taxon>Paraneoptera</taxon>
        <taxon>Hemiptera</taxon>
        <taxon>Auchenorrhyncha</taxon>
        <taxon>Cercopoidea</taxon>
        <taxon>Clastopteridae</taxon>
        <taxon>Clastoptera</taxon>
    </lineage>
</organism>